<proteinExistence type="predicted"/>
<organism evidence="1 2">
    <name type="scientific">Panagrolaimus sp. PS1159</name>
    <dbReference type="NCBI Taxonomy" id="55785"/>
    <lineage>
        <taxon>Eukaryota</taxon>
        <taxon>Metazoa</taxon>
        <taxon>Ecdysozoa</taxon>
        <taxon>Nematoda</taxon>
        <taxon>Chromadorea</taxon>
        <taxon>Rhabditida</taxon>
        <taxon>Tylenchina</taxon>
        <taxon>Panagrolaimomorpha</taxon>
        <taxon>Panagrolaimoidea</taxon>
        <taxon>Panagrolaimidae</taxon>
        <taxon>Panagrolaimus</taxon>
    </lineage>
</organism>
<accession>A0AC35FGR3</accession>
<protein>
    <submittedName>
        <fullName evidence="2">Uncharacterized protein</fullName>
    </submittedName>
</protein>
<evidence type="ECO:0000313" key="1">
    <source>
        <dbReference type="Proteomes" id="UP000887580"/>
    </source>
</evidence>
<dbReference type="WBParaSite" id="PS1159_v2.g16675.t1">
    <property type="protein sequence ID" value="PS1159_v2.g16675.t1"/>
    <property type="gene ID" value="PS1159_v2.g16675"/>
</dbReference>
<name>A0AC35FGR3_9BILA</name>
<sequence length="152" mass="17389">MNLWTIDDSIKKARRVIDRRQKLIKKQQTALEKDLISSKKAEEAITLLKQQIEYKYDMVSDGLLNLKQRQTSDIAAMKDQIKCISRQNEENVESERNARDIVAAISQNQVTPISSLIGEFAVGIVRQFLYSTAVLKDFLFKRGNNATIKVES</sequence>
<evidence type="ECO:0000313" key="2">
    <source>
        <dbReference type="WBParaSite" id="PS1159_v2.g16675.t1"/>
    </source>
</evidence>
<dbReference type="Proteomes" id="UP000887580">
    <property type="component" value="Unplaced"/>
</dbReference>
<reference evidence="2" key="1">
    <citation type="submission" date="2022-11" db="UniProtKB">
        <authorList>
            <consortium name="WormBaseParasite"/>
        </authorList>
    </citation>
    <scope>IDENTIFICATION</scope>
</reference>